<evidence type="ECO:0000256" key="2">
    <source>
        <dbReference type="ARBA" id="ARBA00022475"/>
    </source>
</evidence>
<dbReference type="AlphaFoldDB" id="D5UHV3"/>
<dbReference type="InterPro" id="IPR001640">
    <property type="entry name" value="Lgt"/>
</dbReference>
<evidence type="ECO:0000256" key="7">
    <source>
        <dbReference type="HAMAP-Rule" id="MF_01147"/>
    </source>
</evidence>
<dbReference type="GO" id="GO:0008961">
    <property type="term" value="F:phosphatidylglycerol-prolipoprotein diacylglyceryl transferase activity"/>
    <property type="evidence" value="ECO:0007669"/>
    <property type="project" value="UniProtKB-UniRule"/>
</dbReference>
<feature type="transmembrane region" description="Helical" evidence="7">
    <location>
        <begin position="20"/>
        <end position="41"/>
    </location>
</feature>
<dbReference type="UniPathway" id="UPA00664"/>
<evidence type="ECO:0000313" key="10">
    <source>
        <dbReference type="Proteomes" id="UP000000849"/>
    </source>
</evidence>
<evidence type="ECO:0000256" key="4">
    <source>
        <dbReference type="ARBA" id="ARBA00022692"/>
    </source>
</evidence>
<dbReference type="Pfam" id="PF01790">
    <property type="entry name" value="LGT"/>
    <property type="match status" value="1"/>
</dbReference>
<feature type="transmembrane region" description="Helical" evidence="7">
    <location>
        <begin position="214"/>
        <end position="233"/>
    </location>
</feature>
<feature type="transmembrane region" description="Helical" evidence="7">
    <location>
        <begin position="53"/>
        <end position="72"/>
    </location>
</feature>
<dbReference type="GO" id="GO:0005886">
    <property type="term" value="C:plasma membrane"/>
    <property type="evidence" value="ECO:0007669"/>
    <property type="project" value="UniProtKB-SubCell"/>
</dbReference>
<dbReference type="PANTHER" id="PTHR30589:SF0">
    <property type="entry name" value="PHOSPHATIDYLGLYCEROL--PROLIPOPROTEIN DIACYLGLYCERYL TRANSFERASE"/>
    <property type="match status" value="1"/>
</dbReference>
<comment type="similarity">
    <text evidence="1 7">Belongs to the Lgt family.</text>
</comment>
<feature type="transmembrane region" description="Helical" evidence="7">
    <location>
        <begin position="184"/>
        <end position="202"/>
    </location>
</feature>
<comment type="pathway">
    <text evidence="7">Protein modification; lipoprotein biosynthesis (diacylglyceryl transfer).</text>
</comment>
<evidence type="ECO:0000256" key="3">
    <source>
        <dbReference type="ARBA" id="ARBA00022679"/>
    </source>
</evidence>
<name>D5UHV3_CELFN</name>
<dbReference type="Proteomes" id="UP000000849">
    <property type="component" value="Chromosome"/>
</dbReference>
<comment type="function">
    <text evidence="7">Catalyzes the transfer of the diacylglyceryl group from phosphatidylglycerol to the sulfhydryl group of the N-terminal cysteine of a prolipoprotein, the first step in the formation of mature lipoproteins.</text>
</comment>
<evidence type="ECO:0000256" key="6">
    <source>
        <dbReference type="ARBA" id="ARBA00023136"/>
    </source>
</evidence>
<dbReference type="HOGENOM" id="CLU_013386_2_0_11"/>
<feature type="compositionally biased region" description="Basic and acidic residues" evidence="8">
    <location>
        <begin position="331"/>
        <end position="342"/>
    </location>
</feature>
<gene>
    <name evidence="7" type="primary">lgt</name>
    <name evidence="9" type="ordered locus">Cfla_0462</name>
</gene>
<evidence type="ECO:0000256" key="8">
    <source>
        <dbReference type="SAM" id="MobiDB-lite"/>
    </source>
</evidence>
<dbReference type="RefSeq" id="WP_013115711.1">
    <property type="nucleotide sequence ID" value="NC_014151.1"/>
</dbReference>
<dbReference type="PROSITE" id="PS01311">
    <property type="entry name" value="LGT"/>
    <property type="match status" value="1"/>
</dbReference>
<feature type="transmembrane region" description="Helical" evidence="7">
    <location>
        <begin position="245"/>
        <end position="263"/>
    </location>
</feature>
<dbReference type="eggNOG" id="COG0682">
    <property type="taxonomic scope" value="Bacteria"/>
</dbReference>
<dbReference type="HAMAP" id="MF_01147">
    <property type="entry name" value="Lgt"/>
    <property type="match status" value="1"/>
</dbReference>
<dbReference type="GO" id="GO:0042158">
    <property type="term" value="P:lipoprotein biosynthetic process"/>
    <property type="evidence" value="ECO:0007669"/>
    <property type="project" value="UniProtKB-UniRule"/>
</dbReference>
<keyword evidence="3 7" id="KW-0808">Transferase</keyword>
<evidence type="ECO:0000256" key="5">
    <source>
        <dbReference type="ARBA" id="ARBA00022989"/>
    </source>
</evidence>
<comment type="subcellular location">
    <subcellularLocation>
        <location evidence="7">Cell membrane</location>
        <topology evidence="7">Multi-pass membrane protein</topology>
    </subcellularLocation>
</comment>
<dbReference type="EMBL" id="CP001964">
    <property type="protein sequence ID" value="ADG73377.1"/>
    <property type="molecule type" value="Genomic_DNA"/>
</dbReference>
<keyword evidence="5 7" id="KW-1133">Transmembrane helix</keyword>
<dbReference type="NCBIfam" id="TIGR00544">
    <property type="entry name" value="lgt"/>
    <property type="match status" value="1"/>
</dbReference>
<sequence>MHLGIPSPDLAWSGFSLGPLTIHTYALCLLTGIAAAIWLTSRRLTARGGPPGVVEDIALWAVPFGIVGARIYHVLTHWSDYVGPGKNLVEVLYVWEGGIAILGSLIGGTVGAAIACRRAGVRLWSFADALAPAMLLAQAIGRLGNWFNHELYGAPTTLPWGLEIPPDNGAFPPDLPPDTLFHPLFLYEMLWNLLGIAVILWLERRFALRWGRAFGVYLVWYGAARVWLEMLRIDPTSVTPLGLPANVWGALAAVAAGVTLIVVQGRRHPEPETSVVVPGGPADQPQDEGADGEGGDEPAVTIEASDAAPPPASLPTGGAPAAAPTVDPGADAERTEPADDRT</sequence>
<feature type="binding site" evidence="7">
    <location>
        <position position="142"/>
    </location>
    <ligand>
        <name>a 1,2-diacyl-sn-glycero-3-phospho-(1'-sn-glycerol)</name>
        <dbReference type="ChEBI" id="CHEBI:64716"/>
    </ligand>
</feature>
<dbReference type="EC" id="2.5.1.145" evidence="7"/>
<dbReference type="STRING" id="446466.Cfla_0462"/>
<keyword evidence="2 7" id="KW-1003">Cell membrane</keyword>
<keyword evidence="4 7" id="KW-0812">Transmembrane</keyword>
<dbReference type="KEGG" id="cfl:Cfla_0462"/>
<organism evidence="9 10">
    <name type="scientific">Cellulomonas flavigena (strain ATCC 482 / DSM 20109 / BCRC 11376 / JCM 18109 / NBRC 3775 / NCIMB 8073 / NRS 134)</name>
    <dbReference type="NCBI Taxonomy" id="446466"/>
    <lineage>
        <taxon>Bacteria</taxon>
        <taxon>Bacillati</taxon>
        <taxon>Actinomycetota</taxon>
        <taxon>Actinomycetes</taxon>
        <taxon>Micrococcales</taxon>
        <taxon>Cellulomonadaceae</taxon>
        <taxon>Cellulomonas</taxon>
    </lineage>
</organism>
<feature type="compositionally biased region" description="Acidic residues" evidence="8">
    <location>
        <begin position="285"/>
        <end position="296"/>
    </location>
</feature>
<feature type="transmembrane region" description="Helical" evidence="7">
    <location>
        <begin position="123"/>
        <end position="141"/>
    </location>
</feature>
<feature type="transmembrane region" description="Helical" evidence="7">
    <location>
        <begin position="92"/>
        <end position="116"/>
    </location>
</feature>
<feature type="compositionally biased region" description="Low complexity" evidence="8">
    <location>
        <begin position="314"/>
        <end position="329"/>
    </location>
</feature>
<reference evidence="9 10" key="1">
    <citation type="journal article" date="2010" name="Stand. Genomic Sci.">
        <title>Complete genome sequence of Cellulomonas flavigena type strain (134).</title>
        <authorList>
            <person name="Abt B."/>
            <person name="Foster B."/>
            <person name="Lapidus A."/>
            <person name="Clum A."/>
            <person name="Sun H."/>
            <person name="Pukall R."/>
            <person name="Lucas S."/>
            <person name="Glavina Del Rio T."/>
            <person name="Nolan M."/>
            <person name="Tice H."/>
            <person name="Cheng J.F."/>
            <person name="Pitluck S."/>
            <person name="Liolios K."/>
            <person name="Ivanova N."/>
            <person name="Mavromatis K."/>
            <person name="Ovchinnikova G."/>
            <person name="Pati A."/>
            <person name="Goodwin L."/>
            <person name="Chen A."/>
            <person name="Palaniappan K."/>
            <person name="Land M."/>
            <person name="Hauser L."/>
            <person name="Chang Y.J."/>
            <person name="Jeffries C.D."/>
            <person name="Rohde M."/>
            <person name="Goker M."/>
            <person name="Woyke T."/>
            <person name="Bristow J."/>
            <person name="Eisen J.A."/>
            <person name="Markowitz V."/>
            <person name="Hugenholtz P."/>
            <person name="Kyrpides N.C."/>
            <person name="Klenk H.P."/>
        </authorList>
    </citation>
    <scope>NUCLEOTIDE SEQUENCE [LARGE SCALE GENOMIC DNA]</scope>
    <source>
        <strain evidence="10">ATCC 482 / DSM 20109 / BCRC 11376 / JCM 18109 / NBRC 3775 / NCIMB 8073 / NRS 134</strain>
    </source>
</reference>
<keyword evidence="6 7" id="KW-0472">Membrane</keyword>
<protein>
    <recommendedName>
        <fullName evidence="7">Phosphatidylglycerol--prolipoprotein diacylglyceryl transferase</fullName>
        <ecNumber evidence="7">2.5.1.145</ecNumber>
    </recommendedName>
</protein>
<keyword evidence="10" id="KW-1185">Reference proteome</keyword>
<evidence type="ECO:0000313" key="9">
    <source>
        <dbReference type="EMBL" id="ADG73377.1"/>
    </source>
</evidence>
<evidence type="ECO:0000256" key="1">
    <source>
        <dbReference type="ARBA" id="ARBA00007150"/>
    </source>
</evidence>
<dbReference type="PANTHER" id="PTHR30589">
    <property type="entry name" value="PROLIPOPROTEIN DIACYLGLYCERYL TRANSFERASE"/>
    <property type="match status" value="1"/>
</dbReference>
<feature type="region of interest" description="Disordered" evidence="8">
    <location>
        <begin position="271"/>
        <end position="342"/>
    </location>
</feature>
<accession>D5UHV3</accession>
<comment type="catalytic activity">
    <reaction evidence="7">
        <text>L-cysteinyl-[prolipoprotein] + a 1,2-diacyl-sn-glycero-3-phospho-(1'-sn-glycerol) = an S-1,2-diacyl-sn-glyceryl-L-cysteinyl-[prolipoprotein] + sn-glycerol 1-phosphate + H(+)</text>
        <dbReference type="Rhea" id="RHEA:56712"/>
        <dbReference type="Rhea" id="RHEA-COMP:14679"/>
        <dbReference type="Rhea" id="RHEA-COMP:14680"/>
        <dbReference type="ChEBI" id="CHEBI:15378"/>
        <dbReference type="ChEBI" id="CHEBI:29950"/>
        <dbReference type="ChEBI" id="CHEBI:57685"/>
        <dbReference type="ChEBI" id="CHEBI:64716"/>
        <dbReference type="ChEBI" id="CHEBI:140658"/>
        <dbReference type="EC" id="2.5.1.145"/>
    </reaction>
</comment>
<proteinExistence type="inferred from homology"/>
<keyword evidence="9" id="KW-0449">Lipoprotein</keyword>
<dbReference type="OrthoDB" id="871140at2"/>